<gene>
    <name evidence="2" type="ORF">C8A05DRAFT_33875</name>
</gene>
<protein>
    <submittedName>
        <fullName evidence="2">Uncharacterized protein</fullName>
    </submittedName>
</protein>
<dbReference type="AlphaFoldDB" id="A0AAN6ML26"/>
<reference evidence="2" key="2">
    <citation type="submission" date="2023-05" db="EMBL/GenBank/DDBJ databases">
        <authorList>
            <consortium name="Lawrence Berkeley National Laboratory"/>
            <person name="Steindorff A."/>
            <person name="Hensen N."/>
            <person name="Bonometti L."/>
            <person name="Westerberg I."/>
            <person name="Brannstrom I.O."/>
            <person name="Guillou S."/>
            <person name="Cros-Aarteil S."/>
            <person name="Calhoun S."/>
            <person name="Haridas S."/>
            <person name="Kuo A."/>
            <person name="Mondo S."/>
            <person name="Pangilinan J."/>
            <person name="Riley R."/>
            <person name="Labutti K."/>
            <person name="Andreopoulos B."/>
            <person name="Lipzen A."/>
            <person name="Chen C."/>
            <person name="Yanf M."/>
            <person name="Daum C."/>
            <person name="Ng V."/>
            <person name="Clum A."/>
            <person name="Ohm R."/>
            <person name="Martin F."/>
            <person name="Silar P."/>
            <person name="Natvig D."/>
            <person name="Lalanne C."/>
            <person name="Gautier V."/>
            <person name="Ament-Velasquez S.L."/>
            <person name="Kruys A."/>
            <person name="Hutchinson M.I."/>
            <person name="Powell A.J."/>
            <person name="Barry K."/>
            <person name="Miller A.N."/>
            <person name="Grigoriev I.V."/>
            <person name="Debuchy R."/>
            <person name="Gladieux P."/>
            <person name="Thoren M.H."/>
            <person name="Johannesson H."/>
        </authorList>
    </citation>
    <scope>NUCLEOTIDE SEQUENCE</scope>
    <source>
        <strain evidence="2">CBS 103.79</strain>
    </source>
</reference>
<dbReference type="EMBL" id="MU855510">
    <property type="protein sequence ID" value="KAK3902430.1"/>
    <property type="molecule type" value="Genomic_DNA"/>
</dbReference>
<feature type="region of interest" description="Disordered" evidence="1">
    <location>
        <begin position="10"/>
        <end position="41"/>
    </location>
</feature>
<evidence type="ECO:0000313" key="2">
    <source>
        <dbReference type="EMBL" id="KAK3902430.1"/>
    </source>
</evidence>
<proteinExistence type="predicted"/>
<feature type="region of interest" description="Disordered" evidence="1">
    <location>
        <begin position="50"/>
        <end position="69"/>
    </location>
</feature>
<evidence type="ECO:0000313" key="3">
    <source>
        <dbReference type="Proteomes" id="UP001303889"/>
    </source>
</evidence>
<feature type="region of interest" description="Disordered" evidence="1">
    <location>
        <begin position="205"/>
        <end position="233"/>
    </location>
</feature>
<name>A0AAN6ML26_9PEZI</name>
<evidence type="ECO:0000256" key="1">
    <source>
        <dbReference type="SAM" id="MobiDB-lite"/>
    </source>
</evidence>
<sequence length="259" mass="26656">MVPGLFPFGSVGRRSGNATRPSSLHIPWLHGKNKGTGAATTSPADFAVRHQPSASSLRDEPTTTSPTAAYLLPLPSLGMPFAWDAQVEGESGEAAAFSAAAPAVAPSPAPAPLLALAPASASPVAPAHLSGCSGGRGAEEAGPADGRKKMPVTNAMMKAYVAMRAGLHGVAADAPEPLLGRMLDQELARGMEAPQMVHNIKSALESDLPDGPSRPEVYYYDRTGPDHHLSTPPGYDVEGIAALNRKRGDGWASANAKAD</sequence>
<accession>A0AAN6ML26</accession>
<dbReference type="Proteomes" id="UP001303889">
    <property type="component" value="Unassembled WGS sequence"/>
</dbReference>
<keyword evidence="3" id="KW-1185">Reference proteome</keyword>
<reference evidence="2" key="1">
    <citation type="journal article" date="2023" name="Mol. Phylogenet. Evol.">
        <title>Genome-scale phylogeny and comparative genomics of the fungal order Sordariales.</title>
        <authorList>
            <person name="Hensen N."/>
            <person name="Bonometti L."/>
            <person name="Westerberg I."/>
            <person name="Brannstrom I.O."/>
            <person name="Guillou S."/>
            <person name="Cros-Aarteil S."/>
            <person name="Calhoun S."/>
            <person name="Haridas S."/>
            <person name="Kuo A."/>
            <person name="Mondo S."/>
            <person name="Pangilinan J."/>
            <person name="Riley R."/>
            <person name="LaButti K."/>
            <person name="Andreopoulos B."/>
            <person name="Lipzen A."/>
            <person name="Chen C."/>
            <person name="Yan M."/>
            <person name="Daum C."/>
            <person name="Ng V."/>
            <person name="Clum A."/>
            <person name="Steindorff A."/>
            <person name="Ohm R.A."/>
            <person name="Martin F."/>
            <person name="Silar P."/>
            <person name="Natvig D.O."/>
            <person name="Lalanne C."/>
            <person name="Gautier V."/>
            <person name="Ament-Velasquez S.L."/>
            <person name="Kruys A."/>
            <person name="Hutchinson M.I."/>
            <person name="Powell A.J."/>
            <person name="Barry K."/>
            <person name="Miller A.N."/>
            <person name="Grigoriev I.V."/>
            <person name="Debuchy R."/>
            <person name="Gladieux P."/>
            <person name="Hiltunen Thoren M."/>
            <person name="Johannesson H."/>
        </authorList>
    </citation>
    <scope>NUCLEOTIDE SEQUENCE</scope>
    <source>
        <strain evidence="2">CBS 103.79</strain>
    </source>
</reference>
<feature type="compositionally biased region" description="Polar residues" evidence="1">
    <location>
        <begin position="52"/>
        <end position="67"/>
    </location>
</feature>
<organism evidence="2 3">
    <name type="scientific">Staphylotrichum tortipilum</name>
    <dbReference type="NCBI Taxonomy" id="2831512"/>
    <lineage>
        <taxon>Eukaryota</taxon>
        <taxon>Fungi</taxon>
        <taxon>Dikarya</taxon>
        <taxon>Ascomycota</taxon>
        <taxon>Pezizomycotina</taxon>
        <taxon>Sordariomycetes</taxon>
        <taxon>Sordariomycetidae</taxon>
        <taxon>Sordariales</taxon>
        <taxon>Chaetomiaceae</taxon>
        <taxon>Staphylotrichum</taxon>
    </lineage>
</organism>
<comment type="caution">
    <text evidence="2">The sequence shown here is derived from an EMBL/GenBank/DDBJ whole genome shotgun (WGS) entry which is preliminary data.</text>
</comment>